<proteinExistence type="predicted"/>
<dbReference type="EMBL" id="BKCJ010221725">
    <property type="protein sequence ID" value="GEY91219.1"/>
    <property type="molecule type" value="Genomic_DNA"/>
</dbReference>
<evidence type="ECO:0000313" key="1">
    <source>
        <dbReference type="EMBL" id="GEY91219.1"/>
    </source>
</evidence>
<protein>
    <recommendedName>
        <fullName evidence="2">Retrotransposon gag domain-containing protein</fullName>
    </recommendedName>
</protein>
<accession>A0A699HW98</accession>
<gene>
    <name evidence="1" type="ORF">Tci_463193</name>
</gene>
<reference evidence="1" key="1">
    <citation type="journal article" date="2019" name="Sci. Rep.">
        <title>Draft genome of Tanacetum cinerariifolium, the natural source of mosquito coil.</title>
        <authorList>
            <person name="Yamashiro T."/>
            <person name="Shiraishi A."/>
            <person name="Satake H."/>
            <person name="Nakayama K."/>
        </authorList>
    </citation>
    <scope>NUCLEOTIDE SEQUENCE</scope>
</reference>
<feature type="non-terminal residue" evidence="1">
    <location>
        <position position="299"/>
    </location>
</feature>
<sequence length="299" mass="35511">MIDRNSVEIKGTFLVMIRENTFNRTIVENVFEHINKFLEVVRPIKINEASQDWFRISIFFISLTGAACKWFKKDCIGSVTAWEDLVEKFIQKFYQLLNDNEEMEAEEDDNPDDINDIFKIEGNLFNYEIPLCKAFNDFNYLLKIDKDLFTFNIQGIRTYEEYELNNLVTWNLEEPCLDIDGFCNDGELPRMVRVGSMTYFQDHKCKATECWCKINAHEVTPFTRLESYGQRPYANIKTEKAHNPYLEVNNIFGRNYDTCNAQDNQVHEERRSVCKIKRFEMMKYSFTTDEECKTRMKNT</sequence>
<evidence type="ECO:0008006" key="2">
    <source>
        <dbReference type="Google" id="ProtNLM"/>
    </source>
</evidence>
<dbReference type="AlphaFoldDB" id="A0A699HW98"/>
<comment type="caution">
    <text evidence="1">The sequence shown here is derived from an EMBL/GenBank/DDBJ whole genome shotgun (WGS) entry which is preliminary data.</text>
</comment>
<organism evidence="1">
    <name type="scientific">Tanacetum cinerariifolium</name>
    <name type="common">Dalmatian daisy</name>
    <name type="synonym">Chrysanthemum cinerariifolium</name>
    <dbReference type="NCBI Taxonomy" id="118510"/>
    <lineage>
        <taxon>Eukaryota</taxon>
        <taxon>Viridiplantae</taxon>
        <taxon>Streptophyta</taxon>
        <taxon>Embryophyta</taxon>
        <taxon>Tracheophyta</taxon>
        <taxon>Spermatophyta</taxon>
        <taxon>Magnoliopsida</taxon>
        <taxon>eudicotyledons</taxon>
        <taxon>Gunneridae</taxon>
        <taxon>Pentapetalae</taxon>
        <taxon>asterids</taxon>
        <taxon>campanulids</taxon>
        <taxon>Asterales</taxon>
        <taxon>Asteraceae</taxon>
        <taxon>Asteroideae</taxon>
        <taxon>Anthemideae</taxon>
        <taxon>Anthemidinae</taxon>
        <taxon>Tanacetum</taxon>
    </lineage>
</organism>
<name>A0A699HW98_TANCI</name>